<dbReference type="AlphaFoldDB" id="A0A2M8ENF4"/>
<sequence>MIPDLEGLAYIFAPDLRGHGKSDRGDNYKIQSYAEDIATFIEKHIQKPTIVFGHSLGGMVGIMLAATHPDLVKGLIIGDSPFNSDVLKSGDNSHVRRWKEMIEQGMTAEEITEELKNREIYIPEENKTITAREMYGEDDPYFESMGIGLSQNDPAMLDAVTTKVGENFADYKMENLFPKIKCPILVLQGDPKHGGLLTDEYIEKAKALLPNAKYYKCKNIGHGLYLEDKEQVVSQIVSFLKEQKNQ</sequence>
<gene>
    <name evidence="3" type="ORF">CO057_04005</name>
</gene>
<evidence type="ECO:0000313" key="3">
    <source>
        <dbReference type="EMBL" id="PJC24221.1"/>
    </source>
</evidence>
<dbReference type="InterPro" id="IPR029058">
    <property type="entry name" value="AB_hydrolase_fold"/>
</dbReference>
<dbReference type="Pfam" id="PF00561">
    <property type="entry name" value="Abhydrolase_1"/>
    <property type="match status" value="1"/>
</dbReference>
<accession>A0A2M8ENF4</accession>
<proteinExistence type="predicted"/>
<comment type="caution">
    <text evidence="3">The sequence shown here is derived from an EMBL/GenBank/DDBJ whole genome shotgun (WGS) entry which is preliminary data.</text>
</comment>
<organism evidence="3 4">
    <name type="scientific">Candidatus Uhrbacteria bacterium CG_4_9_14_0_2_um_filter_41_50</name>
    <dbReference type="NCBI Taxonomy" id="1975031"/>
    <lineage>
        <taxon>Bacteria</taxon>
        <taxon>Candidatus Uhriibacteriota</taxon>
    </lineage>
</organism>
<dbReference type="GO" id="GO:0016020">
    <property type="term" value="C:membrane"/>
    <property type="evidence" value="ECO:0007669"/>
    <property type="project" value="TreeGrafter"/>
</dbReference>
<dbReference type="PANTHER" id="PTHR43798">
    <property type="entry name" value="MONOACYLGLYCEROL LIPASE"/>
    <property type="match status" value="1"/>
</dbReference>
<name>A0A2M8ENF4_9BACT</name>
<dbReference type="Gene3D" id="3.40.50.1820">
    <property type="entry name" value="alpha/beta hydrolase"/>
    <property type="match status" value="1"/>
</dbReference>
<evidence type="ECO:0000313" key="4">
    <source>
        <dbReference type="Proteomes" id="UP000230251"/>
    </source>
</evidence>
<dbReference type="Proteomes" id="UP000230251">
    <property type="component" value="Unassembled WGS sequence"/>
</dbReference>
<keyword evidence="1" id="KW-0378">Hydrolase</keyword>
<protein>
    <recommendedName>
        <fullName evidence="2">AB hydrolase-1 domain-containing protein</fullName>
    </recommendedName>
</protein>
<dbReference type="InterPro" id="IPR050266">
    <property type="entry name" value="AB_hydrolase_sf"/>
</dbReference>
<dbReference type="PANTHER" id="PTHR43798:SF31">
    <property type="entry name" value="AB HYDROLASE SUPERFAMILY PROTEIN YCLE"/>
    <property type="match status" value="1"/>
</dbReference>
<dbReference type="GO" id="GO:0016787">
    <property type="term" value="F:hydrolase activity"/>
    <property type="evidence" value="ECO:0007669"/>
    <property type="project" value="UniProtKB-KW"/>
</dbReference>
<dbReference type="PRINTS" id="PR00111">
    <property type="entry name" value="ABHYDROLASE"/>
</dbReference>
<dbReference type="EMBL" id="PFSI01000057">
    <property type="protein sequence ID" value="PJC24221.1"/>
    <property type="molecule type" value="Genomic_DNA"/>
</dbReference>
<dbReference type="InterPro" id="IPR000073">
    <property type="entry name" value="AB_hydrolase_1"/>
</dbReference>
<evidence type="ECO:0000256" key="1">
    <source>
        <dbReference type="ARBA" id="ARBA00022801"/>
    </source>
</evidence>
<evidence type="ECO:0000259" key="2">
    <source>
        <dbReference type="Pfam" id="PF00561"/>
    </source>
</evidence>
<feature type="domain" description="AB hydrolase-1" evidence="2">
    <location>
        <begin position="11"/>
        <end position="228"/>
    </location>
</feature>
<dbReference type="SUPFAM" id="SSF53474">
    <property type="entry name" value="alpha/beta-Hydrolases"/>
    <property type="match status" value="1"/>
</dbReference>
<reference evidence="4" key="1">
    <citation type="submission" date="2017-09" db="EMBL/GenBank/DDBJ databases">
        <title>Depth-based differentiation of microbial function through sediment-hosted aquifers and enrichment of novel symbionts in the deep terrestrial subsurface.</title>
        <authorList>
            <person name="Probst A.J."/>
            <person name="Ladd B."/>
            <person name="Jarett J.K."/>
            <person name="Geller-Mcgrath D.E."/>
            <person name="Sieber C.M.K."/>
            <person name="Emerson J.B."/>
            <person name="Anantharaman K."/>
            <person name="Thomas B.C."/>
            <person name="Malmstrom R."/>
            <person name="Stieglmeier M."/>
            <person name="Klingl A."/>
            <person name="Woyke T."/>
            <person name="Ryan C.M."/>
            <person name="Banfield J.F."/>
        </authorList>
    </citation>
    <scope>NUCLEOTIDE SEQUENCE [LARGE SCALE GENOMIC DNA]</scope>
</reference>